<organism evidence="2 3">
    <name type="scientific">Paenibacillus puldeungensis</name>
    <dbReference type="NCBI Taxonomy" id="696536"/>
    <lineage>
        <taxon>Bacteria</taxon>
        <taxon>Bacillati</taxon>
        <taxon>Bacillota</taxon>
        <taxon>Bacilli</taxon>
        <taxon>Bacillales</taxon>
        <taxon>Paenibacillaceae</taxon>
        <taxon>Paenibacillus</taxon>
    </lineage>
</organism>
<reference evidence="3" key="1">
    <citation type="journal article" date="2019" name="Int. J. Syst. Evol. Microbiol.">
        <title>The Global Catalogue of Microorganisms (GCM) 10K type strain sequencing project: providing services to taxonomists for standard genome sequencing and annotation.</title>
        <authorList>
            <consortium name="The Broad Institute Genomics Platform"/>
            <consortium name="The Broad Institute Genome Sequencing Center for Infectious Disease"/>
            <person name="Wu L."/>
            <person name="Ma J."/>
        </authorList>
    </citation>
    <scope>NUCLEOTIDE SEQUENCE [LARGE SCALE GENOMIC DNA]</scope>
    <source>
        <strain evidence="3">CCUG 59189</strain>
    </source>
</reference>
<protein>
    <submittedName>
        <fullName evidence="2">Class I SAM-dependent methyltransferase</fullName>
        <ecNumber evidence="2">2.1.1.-</ecNumber>
    </submittedName>
</protein>
<dbReference type="SUPFAM" id="SSF53335">
    <property type="entry name" value="S-adenosyl-L-methionine-dependent methyltransferases"/>
    <property type="match status" value="1"/>
</dbReference>
<dbReference type="InterPro" id="IPR029063">
    <property type="entry name" value="SAM-dependent_MTases_sf"/>
</dbReference>
<name>A0ABW3S110_9BACL</name>
<dbReference type="Proteomes" id="UP001597262">
    <property type="component" value="Unassembled WGS sequence"/>
</dbReference>
<keyword evidence="2" id="KW-0808">Transferase</keyword>
<sequence length="225" mass="25865">MGVDWYDMIARRNGGYKGRSIFFTEGISAEEVFEKRLMSMLPKFQSVLDAGCGHGDFTLNMSKYAKKIIGFDNSIEMIRIAQESLVLSHVKNVEFIYATTKVEMPFHDEQFDLIYDRRGPTSILNHSRLLTSGGIIYGIHNNVDIVRQRLASNGYVNIEIEEYNEAVFYFPNEMEFAKFLSDIPGNPDYTLPELKSDFEKKLKESMIDGKIGVKELKYIWKATKP</sequence>
<accession>A0ABW3S110</accession>
<dbReference type="Pfam" id="PF13847">
    <property type="entry name" value="Methyltransf_31"/>
    <property type="match status" value="1"/>
</dbReference>
<feature type="domain" description="Methyltransferase" evidence="1">
    <location>
        <begin position="46"/>
        <end position="130"/>
    </location>
</feature>
<comment type="caution">
    <text evidence="2">The sequence shown here is derived from an EMBL/GenBank/DDBJ whole genome shotgun (WGS) entry which is preliminary data.</text>
</comment>
<dbReference type="EC" id="2.1.1.-" evidence="2"/>
<dbReference type="PANTHER" id="PTHR43861">
    <property type="entry name" value="TRANS-ACONITATE 2-METHYLTRANSFERASE-RELATED"/>
    <property type="match status" value="1"/>
</dbReference>
<dbReference type="RefSeq" id="WP_379320286.1">
    <property type="nucleotide sequence ID" value="NZ_JBHTLM010000012.1"/>
</dbReference>
<evidence type="ECO:0000259" key="1">
    <source>
        <dbReference type="Pfam" id="PF13847"/>
    </source>
</evidence>
<keyword evidence="3" id="KW-1185">Reference proteome</keyword>
<proteinExistence type="predicted"/>
<evidence type="ECO:0000313" key="3">
    <source>
        <dbReference type="Proteomes" id="UP001597262"/>
    </source>
</evidence>
<dbReference type="InterPro" id="IPR025714">
    <property type="entry name" value="Methyltranfer_dom"/>
</dbReference>
<dbReference type="GO" id="GO:0008168">
    <property type="term" value="F:methyltransferase activity"/>
    <property type="evidence" value="ECO:0007669"/>
    <property type="project" value="UniProtKB-KW"/>
</dbReference>
<gene>
    <name evidence="2" type="ORF">ACFQ3W_16220</name>
</gene>
<dbReference type="Gene3D" id="3.40.50.150">
    <property type="entry name" value="Vaccinia Virus protein VP39"/>
    <property type="match status" value="1"/>
</dbReference>
<dbReference type="GO" id="GO:0032259">
    <property type="term" value="P:methylation"/>
    <property type="evidence" value="ECO:0007669"/>
    <property type="project" value="UniProtKB-KW"/>
</dbReference>
<dbReference type="EMBL" id="JBHTLM010000012">
    <property type="protein sequence ID" value="MFD1177836.1"/>
    <property type="molecule type" value="Genomic_DNA"/>
</dbReference>
<keyword evidence="2" id="KW-0489">Methyltransferase</keyword>
<evidence type="ECO:0000313" key="2">
    <source>
        <dbReference type="EMBL" id="MFD1177836.1"/>
    </source>
</evidence>
<dbReference type="CDD" id="cd02440">
    <property type="entry name" value="AdoMet_MTases"/>
    <property type="match status" value="1"/>
</dbReference>